<comment type="similarity">
    <text evidence="2 11">Belongs to the WhiB family.</text>
</comment>
<keyword evidence="8 11" id="KW-0238">DNA-binding</keyword>
<dbReference type="GO" id="GO:0045892">
    <property type="term" value="P:negative regulation of DNA-templated transcription"/>
    <property type="evidence" value="ECO:0007669"/>
    <property type="project" value="TreeGrafter"/>
</dbReference>
<dbReference type="Pfam" id="PF02467">
    <property type="entry name" value="Whib"/>
    <property type="match status" value="1"/>
</dbReference>
<evidence type="ECO:0000256" key="9">
    <source>
        <dbReference type="ARBA" id="ARBA00023157"/>
    </source>
</evidence>
<keyword evidence="4 11" id="KW-0479">Metal-binding</keyword>
<gene>
    <name evidence="11" type="primary">whiB</name>
    <name evidence="13" type="ORF">F8O03_11895</name>
</gene>
<keyword evidence="5 11" id="KW-0408">Iron</keyword>
<keyword evidence="6 11" id="KW-0411">Iron-sulfur</keyword>
<dbReference type="GO" id="GO:0005737">
    <property type="term" value="C:cytoplasm"/>
    <property type="evidence" value="ECO:0007669"/>
    <property type="project" value="UniProtKB-SubCell"/>
</dbReference>
<evidence type="ECO:0000256" key="11">
    <source>
        <dbReference type="HAMAP-Rule" id="MF_01479"/>
    </source>
</evidence>
<evidence type="ECO:0000256" key="3">
    <source>
        <dbReference type="ARBA" id="ARBA00022485"/>
    </source>
</evidence>
<dbReference type="InterPro" id="IPR003482">
    <property type="entry name" value="Whib"/>
</dbReference>
<keyword evidence="9 11" id="KW-1015">Disulfide bond</keyword>
<dbReference type="AlphaFoldDB" id="A0A7J5AZI9"/>
<dbReference type="GO" id="GO:0045454">
    <property type="term" value="P:cell redox homeostasis"/>
    <property type="evidence" value="ECO:0007669"/>
    <property type="project" value="TreeGrafter"/>
</dbReference>
<dbReference type="GO" id="GO:0035731">
    <property type="term" value="F:dinitrosyl-iron complex binding"/>
    <property type="evidence" value="ECO:0007669"/>
    <property type="project" value="UniProtKB-UniRule"/>
</dbReference>
<dbReference type="PROSITE" id="PS51674">
    <property type="entry name" value="4FE4S_WBL"/>
    <property type="match status" value="1"/>
</dbReference>
<dbReference type="GO" id="GO:0051539">
    <property type="term" value="F:4 iron, 4 sulfur cluster binding"/>
    <property type="evidence" value="ECO:0007669"/>
    <property type="project" value="UniProtKB-UniRule"/>
</dbReference>
<evidence type="ECO:0000256" key="8">
    <source>
        <dbReference type="ARBA" id="ARBA00023125"/>
    </source>
</evidence>
<feature type="binding site" evidence="11">
    <location>
        <position position="76"/>
    </location>
    <ligand>
        <name>[4Fe-4S] cluster</name>
        <dbReference type="ChEBI" id="CHEBI:49883"/>
    </ligand>
</feature>
<evidence type="ECO:0000256" key="5">
    <source>
        <dbReference type="ARBA" id="ARBA00023004"/>
    </source>
</evidence>
<evidence type="ECO:0000313" key="13">
    <source>
        <dbReference type="EMBL" id="KAB1637006.1"/>
    </source>
</evidence>
<comment type="cofactor">
    <cofactor evidence="11">
        <name>[4Fe-4S] cluster</name>
        <dbReference type="ChEBI" id="CHEBI:49883"/>
    </cofactor>
    <text evidence="11">Binds 1 [4Fe-4S] cluster per subunit. Following nitrosylation of the [4Fe-4S] cluster binds 1 [4Fe-8(NO)] cluster per subunit.</text>
</comment>
<reference evidence="13 14" key="1">
    <citation type="submission" date="2019-09" db="EMBL/GenBank/DDBJ databases">
        <title>Phylogeny of genus Pseudoclavibacter and closely related genus.</title>
        <authorList>
            <person name="Li Y."/>
        </authorList>
    </citation>
    <scope>NUCLEOTIDE SEQUENCE [LARGE SCALE GENOMIC DNA]</scope>
    <source>
        <strain evidence="13 14">THG-MD12</strain>
    </source>
</reference>
<feature type="binding site" evidence="11">
    <location>
        <position position="70"/>
    </location>
    <ligand>
        <name>[4Fe-4S] cluster</name>
        <dbReference type="ChEBI" id="CHEBI:49883"/>
    </ligand>
</feature>
<dbReference type="EMBL" id="WBJX01000004">
    <property type="protein sequence ID" value="KAB1637006.1"/>
    <property type="molecule type" value="Genomic_DNA"/>
</dbReference>
<dbReference type="PANTHER" id="PTHR38839:SF4">
    <property type="entry name" value="TRANSCRIPTIONAL REGULATOR WHIB"/>
    <property type="match status" value="1"/>
</dbReference>
<keyword evidence="14" id="KW-1185">Reference proteome</keyword>
<comment type="PTM">
    <text evidence="11">Upon Fe-S cluster removal intramolecular disulfide bonds are formed.</text>
</comment>
<comment type="function">
    <text evidence="11">Acts as a transcriptional regulator. Probably redox-responsive. The apo- but not holo-form probably binds DNA.</text>
</comment>
<evidence type="ECO:0000259" key="12">
    <source>
        <dbReference type="PROSITE" id="PS51674"/>
    </source>
</evidence>
<feature type="binding site" evidence="11">
    <location>
        <position position="67"/>
    </location>
    <ligand>
        <name>[4Fe-4S] cluster</name>
        <dbReference type="ChEBI" id="CHEBI:49883"/>
    </ligand>
</feature>
<name>A0A7J5AZI9_9MICO</name>
<dbReference type="Proteomes" id="UP000490386">
    <property type="component" value="Unassembled WGS sequence"/>
</dbReference>
<dbReference type="GO" id="GO:0047134">
    <property type="term" value="F:protein-disulfide reductase [NAD(P)H] activity"/>
    <property type="evidence" value="ECO:0007669"/>
    <property type="project" value="TreeGrafter"/>
</dbReference>
<evidence type="ECO:0000256" key="6">
    <source>
        <dbReference type="ARBA" id="ARBA00023014"/>
    </source>
</evidence>
<evidence type="ECO:0000313" key="14">
    <source>
        <dbReference type="Proteomes" id="UP000490386"/>
    </source>
</evidence>
<keyword evidence="10 11" id="KW-0804">Transcription</keyword>
<dbReference type="GO" id="GO:0003677">
    <property type="term" value="F:DNA binding"/>
    <property type="evidence" value="ECO:0007669"/>
    <property type="project" value="UniProtKB-UniRule"/>
</dbReference>
<evidence type="ECO:0000256" key="4">
    <source>
        <dbReference type="ARBA" id="ARBA00022723"/>
    </source>
</evidence>
<feature type="domain" description="4Fe-4S Wbl-type" evidence="12">
    <location>
        <begin position="43"/>
        <end position="100"/>
    </location>
</feature>
<sequence>MAIPGRNPSVPEDWYVDPVVLGVPGVRRNVGDDNPLAWQADALCAQVDPEAFFPEKGGSTRDAKRICDSCEVRSDCLEYALSNDERFGIWGGLSERERRKLRKQA</sequence>
<organism evidence="13 14">
    <name type="scientific">Pseudoclavibacter terrae</name>
    <dbReference type="NCBI Taxonomy" id="1530195"/>
    <lineage>
        <taxon>Bacteria</taxon>
        <taxon>Bacillati</taxon>
        <taxon>Actinomycetota</taxon>
        <taxon>Actinomycetes</taxon>
        <taxon>Micrococcales</taxon>
        <taxon>Microbacteriaceae</taxon>
        <taxon>Pseudoclavibacter</taxon>
    </lineage>
</organism>
<dbReference type="PANTHER" id="PTHR38839">
    <property type="entry name" value="TRANSCRIPTIONAL REGULATOR WHID-RELATED"/>
    <property type="match status" value="1"/>
</dbReference>
<dbReference type="GO" id="GO:0046872">
    <property type="term" value="F:metal ion binding"/>
    <property type="evidence" value="ECO:0007669"/>
    <property type="project" value="UniProtKB-KW"/>
</dbReference>
<comment type="subcellular location">
    <subcellularLocation>
        <location evidence="1 11">Cytoplasm</location>
    </subcellularLocation>
</comment>
<keyword evidence="7 11" id="KW-0805">Transcription regulation</keyword>
<keyword evidence="11" id="KW-0963">Cytoplasm</keyword>
<dbReference type="OrthoDB" id="5192305at2"/>
<dbReference type="InterPro" id="IPR034768">
    <property type="entry name" value="4FE4S_WBL"/>
</dbReference>
<protein>
    <recommendedName>
        <fullName evidence="11">Transcriptional regulator WhiB</fullName>
    </recommendedName>
</protein>
<dbReference type="RefSeq" id="WP_104252260.1">
    <property type="nucleotide sequence ID" value="NZ_CANKVH010000003.1"/>
</dbReference>
<feature type="binding site" evidence="11">
    <location>
        <position position="44"/>
    </location>
    <ligand>
        <name>[4Fe-4S] cluster</name>
        <dbReference type="ChEBI" id="CHEBI:49883"/>
    </ligand>
</feature>
<comment type="caution">
    <text evidence="13">The sequence shown here is derived from an EMBL/GenBank/DDBJ whole genome shotgun (WGS) entry which is preliminary data.</text>
</comment>
<keyword evidence="3 11" id="KW-0004">4Fe-4S</keyword>
<evidence type="ECO:0000256" key="10">
    <source>
        <dbReference type="ARBA" id="ARBA00023163"/>
    </source>
</evidence>
<comment type="PTM">
    <text evidence="11">The Fe-S cluster can be nitrosylated by nitric oxide (NO).</text>
</comment>
<evidence type="ECO:0000256" key="1">
    <source>
        <dbReference type="ARBA" id="ARBA00004496"/>
    </source>
</evidence>
<evidence type="ECO:0000256" key="2">
    <source>
        <dbReference type="ARBA" id="ARBA00006597"/>
    </source>
</evidence>
<dbReference type="HAMAP" id="MF_01479">
    <property type="entry name" value="WhiB"/>
    <property type="match status" value="1"/>
</dbReference>
<proteinExistence type="inferred from homology"/>
<evidence type="ECO:0000256" key="7">
    <source>
        <dbReference type="ARBA" id="ARBA00023015"/>
    </source>
</evidence>
<accession>A0A7J5AZI9</accession>